<accession>A0ABW9CBC2</accession>
<dbReference type="Gene3D" id="4.10.430.30">
    <property type="match status" value="2"/>
</dbReference>
<gene>
    <name evidence="7" type="ORF">PQR00_34290</name>
</gene>
<dbReference type="PANTHER" id="PTHR38097">
    <property type="match status" value="1"/>
</dbReference>
<dbReference type="InterPro" id="IPR027444">
    <property type="entry name" value="H-NS_C_dom"/>
</dbReference>
<feature type="compositionally biased region" description="Low complexity" evidence="5">
    <location>
        <begin position="60"/>
        <end position="69"/>
    </location>
</feature>
<reference evidence="7 8" key="1">
    <citation type="journal article" date="2024" name="Chem. Sci.">
        <title>Discovery of megapolipeptins by genome mining of a Burkholderiales bacteria collection.</title>
        <authorList>
            <person name="Paulo B.S."/>
            <person name="Recchia M.J.J."/>
            <person name="Lee S."/>
            <person name="Fergusson C.H."/>
            <person name="Romanowski S.B."/>
            <person name="Hernandez A."/>
            <person name="Krull N."/>
            <person name="Liu D.Y."/>
            <person name="Cavanagh H."/>
            <person name="Bos A."/>
            <person name="Gray C.A."/>
            <person name="Murphy B.T."/>
            <person name="Linington R.G."/>
            <person name="Eustaquio A.S."/>
        </authorList>
    </citation>
    <scope>NUCLEOTIDE SEQUENCE [LARGE SCALE GENOMIC DNA]</scope>
    <source>
        <strain evidence="7 8">RL17-379-BIB-C</strain>
    </source>
</reference>
<dbReference type="SMART" id="SM00528">
    <property type="entry name" value="HNS"/>
    <property type="match status" value="2"/>
</dbReference>
<evidence type="ECO:0000256" key="4">
    <source>
        <dbReference type="ARBA" id="ARBA00023125"/>
    </source>
</evidence>
<evidence type="ECO:0000256" key="5">
    <source>
        <dbReference type="SAM" id="MobiDB-lite"/>
    </source>
</evidence>
<dbReference type="PANTHER" id="PTHR38097:SF2">
    <property type="entry name" value="DNA-BINDING PROTEIN STPA"/>
    <property type="match status" value="1"/>
</dbReference>
<evidence type="ECO:0000259" key="6">
    <source>
        <dbReference type="SMART" id="SM00528"/>
    </source>
</evidence>
<proteinExistence type="inferred from homology"/>
<comment type="similarity">
    <text evidence="2">Belongs to the histone-like protein H-NS family.</text>
</comment>
<keyword evidence="4" id="KW-0238">DNA-binding</keyword>
<sequence length="231" mass="23760">MATLESLQAKIQKLQTQAEALATKKSSAVIEKIKSLMTEHGLTTADIDAHTGGKKPGPKPGAKAAAKAGSPVANYRDPKTGATWSGRGRTPRWIANAKDRRKFLVGDDAAVSAPAIKKTAKAGNYVRGPQPALYRDPKTGATWSGRARPPAWIANAKDRTKFLIDGDSTAAGRNPTVTKAAAKAPTAKKAVAKKAVGGKVPAKKAAAKKLVGAGKVRATTNVAAAPEAAAA</sequence>
<organism evidence="7 8">
    <name type="scientific">Paraburkholderia strydomiana</name>
    <dbReference type="NCBI Taxonomy" id="1245417"/>
    <lineage>
        <taxon>Bacteria</taxon>
        <taxon>Pseudomonadati</taxon>
        <taxon>Pseudomonadota</taxon>
        <taxon>Betaproteobacteria</taxon>
        <taxon>Burkholderiales</taxon>
        <taxon>Burkholderiaceae</taxon>
        <taxon>Paraburkholderia</taxon>
    </lineage>
</organism>
<comment type="caution">
    <text evidence="7">The sequence shown here is derived from an EMBL/GenBank/DDBJ whole genome shotgun (WGS) entry which is preliminary data.</text>
</comment>
<evidence type="ECO:0000256" key="2">
    <source>
        <dbReference type="ARBA" id="ARBA00010610"/>
    </source>
</evidence>
<evidence type="ECO:0000313" key="8">
    <source>
        <dbReference type="Proteomes" id="UP001629288"/>
    </source>
</evidence>
<keyword evidence="3" id="KW-0963">Cytoplasm</keyword>
<dbReference type="Proteomes" id="UP001629288">
    <property type="component" value="Unassembled WGS sequence"/>
</dbReference>
<evidence type="ECO:0000256" key="1">
    <source>
        <dbReference type="ARBA" id="ARBA00004453"/>
    </source>
</evidence>
<dbReference type="SUPFAM" id="SSF81273">
    <property type="entry name" value="H-NS histone-like proteins"/>
    <property type="match status" value="2"/>
</dbReference>
<name>A0ABW9CBC2_9BURK</name>
<feature type="region of interest" description="Disordered" evidence="5">
    <location>
        <begin position="44"/>
        <end position="89"/>
    </location>
</feature>
<feature type="domain" description="DNA-binding protein H-NS-like C-terminal" evidence="6">
    <location>
        <begin position="124"/>
        <end position="164"/>
    </location>
</feature>
<evidence type="ECO:0000313" key="7">
    <source>
        <dbReference type="EMBL" id="MFM0448653.1"/>
    </source>
</evidence>
<dbReference type="RefSeq" id="WP_408131916.1">
    <property type="nucleotide sequence ID" value="NZ_JAQQDD010000065.1"/>
</dbReference>
<evidence type="ECO:0000256" key="3">
    <source>
        <dbReference type="ARBA" id="ARBA00022490"/>
    </source>
</evidence>
<keyword evidence="8" id="KW-1185">Reference proteome</keyword>
<dbReference type="EMBL" id="JAQQDH010000033">
    <property type="protein sequence ID" value="MFM0448653.1"/>
    <property type="molecule type" value="Genomic_DNA"/>
</dbReference>
<protein>
    <submittedName>
        <fullName evidence="7">H-NS family nucleoid-associated regulatory protein</fullName>
    </submittedName>
</protein>
<dbReference type="Pfam" id="PF00816">
    <property type="entry name" value="Histone_HNS"/>
    <property type="match status" value="2"/>
</dbReference>
<comment type="subcellular location">
    <subcellularLocation>
        <location evidence="1">Cytoplasm</location>
        <location evidence="1">Nucleoid</location>
    </subcellularLocation>
</comment>
<feature type="domain" description="DNA-binding protein H-NS-like C-terminal" evidence="6">
    <location>
        <begin position="60"/>
        <end position="105"/>
    </location>
</feature>